<accession>A0A8H6TWI0</accession>
<dbReference type="Pfam" id="PF07690">
    <property type="entry name" value="MFS_1"/>
    <property type="match status" value="1"/>
</dbReference>
<reference evidence="8" key="1">
    <citation type="submission" date="2020-05" db="EMBL/GenBank/DDBJ databases">
        <title>Mycena genomes resolve the evolution of fungal bioluminescence.</title>
        <authorList>
            <person name="Tsai I.J."/>
        </authorList>
    </citation>
    <scope>NUCLEOTIDE SEQUENCE</scope>
    <source>
        <strain evidence="8">160909Yilan</strain>
    </source>
</reference>
<feature type="transmembrane region" description="Helical" evidence="6">
    <location>
        <begin position="901"/>
        <end position="921"/>
    </location>
</feature>
<keyword evidence="4 6" id="KW-0472">Membrane</keyword>
<feature type="transmembrane region" description="Helical" evidence="6">
    <location>
        <begin position="870"/>
        <end position="889"/>
    </location>
</feature>
<evidence type="ECO:0000256" key="1">
    <source>
        <dbReference type="ARBA" id="ARBA00004141"/>
    </source>
</evidence>
<comment type="subcellular location">
    <subcellularLocation>
        <location evidence="1">Membrane</location>
        <topology evidence="1">Multi-pass membrane protein</topology>
    </subcellularLocation>
</comment>
<dbReference type="InterPro" id="IPR041457">
    <property type="entry name" value="CxC2_KDZ-assoc"/>
</dbReference>
<keyword evidence="3 6" id="KW-1133">Transmembrane helix</keyword>
<evidence type="ECO:0000256" key="4">
    <source>
        <dbReference type="ARBA" id="ARBA00023136"/>
    </source>
</evidence>
<keyword evidence="2 6" id="KW-0812">Transmembrane</keyword>
<organism evidence="8 9">
    <name type="scientific">Mycena sanguinolenta</name>
    <dbReference type="NCBI Taxonomy" id="230812"/>
    <lineage>
        <taxon>Eukaryota</taxon>
        <taxon>Fungi</taxon>
        <taxon>Dikarya</taxon>
        <taxon>Basidiomycota</taxon>
        <taxon>Agaricomycotina</taxon>
        <taxon>Agaricomycetes</taxon>
        <taxon>Agaricomycetidae</taxon>
        <taxon>Agaricales</taxon>
        <taxon>Marasmiineae</taxon>
        <taxon>Mycenaceae</taxon>
        <taxon>Mycena</taxon>
    </lineage>
</organism>
<dbReference type="Gene3D" id="1.20.1720.10">
    <property type="entry name" value="Multidrug resistance protein D"/>
    <property type="match status" value="1"/>
</dbReference>
<keyword evidence="9" id="KW-1185">Reference proteome</keyword>
<evidence type="ECO:0000259" key="7">
    <source>
        <dbReference type="Pfam" id="PF18803"/>
    </source>
</evidence>
<gene>
    <name evidence="8" type="ORF">MSAN_02500000</name>
</gene>
<dbReference type="PANTHER" id="PTHR23501">
    <property type="entry name" value="MAJOR FACILITATOR SUPERFAMILY"/>
    <property type="match status" value="1"/>
</dbReference>
<dbReference type="InterPro" id="IPR011701">
    <property type="entry name" value="MFS"/>
</dbReference>
<feature type="region of interest" description="Disordered" evidence="5">
    <location>
        <begin position="1"/>
        <end position="28"/>
    </location>
</feature>
<evidence type="ECO:0000313" key="8">
    <source>
        <dbReference type="EMBL" id="KAF7326720.1"/>
    </source>
</evidence>
<dbReference type="EMBL" id="JACAZH010000094">
    <property type="protein sequence ID" value="KAF7326720.1"/>
    <property type="molecule type" value="Genomic_DNA"/>
</dbReference>
<evidence type="ECO:0000256" key="6">
    <source>
        <dbReference type="SAM" id="Phobius"/>
    </source>
</evidence>
<evidence type="ECO:0000256" key="3">
    <source>
        <dbReference type="ARBA" id="ARBA00022989"/>
    </source>
</evidence>
<proteinExistence type="predicted"/>
<dbReference type="Pfam" id="PF18803">
    <property type="entry name" value="CxC2"/>
    <property type="match status" value="1"/>
</dbReference>
<evidence type="ECO:0000256" key="5">
    <source>
        <dbReference type="SAM" id="MobiDB-lite"/>
    </source>
</evidence>
<dbReference type="GO" id="GO:0005886">
    <property type="term" value="C:plasma membrane"/>
    <property type="evidence" value="ECO:0007669"/>
    <property type="project" value="TreeGrafter"/>
</dbReference>
<sequence length="1131" mass="127935">MARPRFTVTSTRFSDSEDDDDELLPRTDSMRHDSIVKVGNRTKHATRYVQVEASPGKRQRIHSPEPDLLVPDIAPPTANLEDFVEDLRVLEEGFAFDEGHPVDSGPRGVRESDRPLNMWAQYDRETFLDELLRCEGRGDYHGQKRCAECHGWGTQAHRCEECFTGALFCTPCLVSIHADNPLHFVQTWNGSFFERNTLRNLGLRIQLGHIRGEACPRTLARSAEETSKASFCIVHTNGIHEVALDFCICGKAQSHTVQLLRARLYPATTLRPSSAASFSVLRKFHMHSFESKCSAYEFYNALARETNNTGNFQPRDRYREFLRMTREWRNLQMLKRSARAHIPEGVRNIEAGACALLFCPACPQPGKNLPVDGDWNEVAAYMEHVREHWDFEQEVRIPFFSPDRDARGTASSGIGTVDCARHNMKRPNGVGDLQKGERYINMDYMLWKSLQGYDDLIQLIFSYDIVCQWSINIWRRLAQYKPELKNRAGTGYRYWPRRMAKPRSVAGPTRILSQLAQGEMGPGARRDILDDHFNNWNHKKIVALGRVMLERVQKAVGQMMEKQEDLVETEASLPPENVKNWTMAIELWEHNPRNPNPFDIKEKHATLQAVRKRIAEETKDAVEGDRADDVRGDLHVSEMLAMGMQLESQQRDLASDGAALKTHASDGQKTTLLERGNKLRRKIASWVRTQTEFQPDVARLRERDDLARAESAKTQPTAGVSVEALELWLPSKQARTPGVIVKQSHARYEFDMREARAYEALEEIRRLLLVRTHHYKFKDKNVSGVSGHTRSRQAIAVLDERIRREAGEYRAARRALASLAPRLGETRWSLILKELAPKDIRVLQGIGSGGIQSLTAIVVADLVPLKERGLFNALIGATFSITTAAGPFIGGAIVQRTTWRWLFYINLPMAVAAFVAVFTFLQLRHPPRPNLLACIASLDLIGNIMIIGSATSCIIALTWAGITYAWTSVHILVPLCIGIMGLFGAFLYEMFCSTNPSIPRSILSNRTSLSGYISSFIHGLVITSVAFYLPVYFQAAKDAVPVLSGLYVFPMAVFISPLGYPTGTLYQQIWEIQASCRGRLVCDDSWSWSPSRSGHRHSHRYHSPIPNDRCLWVRPCLLHNIHGTCPLSTSR</sequence>
<comment type="caution">
    <text evidence="8">The sequence shown here is derived from an EMBL/GenBank/DDBJ whole genome shotgun (WGS) entry which is preliminary data.</text>
</comment>
<name>A0A8H6TWI0_9AGAR</name>
<dbReference type="SUPFAM" id="SSF103473">
    <property type="entry name" value="MFS general substrate transporter"/>
    <property type="match status" value="1"/>
</dbReference>
<evidence type="ECO:0000313" key="9">
    <source>
        <dbReference type="Proteomes" id="UP000623467"/>
    </source>
</evidence>
<feature type="region of interest" description="Disordered" evidence="5">
    <location>
        <begin position="53"/>
        <end position="72"/>
    </location>
</feature>
<dbReference type="AlphaFoldDB" id="A0A8H6TWI0"/>
<feature type="transmembrane region" description="Helical" evidence="6">
    <location>
        <begin position="933"/>
        <end position="962"/>
    </location>
</feature>
<dbReference type="OrthoDB" id="10021397at2759"/>
<dbReference type="Pfam" id="PF18758">
    <property type="entry name" value="KDZ"/>
    <property type="match status" value="1"/>
</dbReference>
<dbReference type="InterPro" id="IPR036259">
    <property type="entry name" value="MFS_trans_sf"/>
</dbReference>
<dbReference type="GO" id="GO:0022857">
    <property type="term" value="F:transmembrane transporter activity"/>
    <property type="evidence" value="ECO:0007669"/>
    <property type="project" value="InterPro"/>
</dbReference>
<dbReference type="InterPro" id="IPR040521">
    <property type="entry name" value="KDZ"/>
</dbReference>
<dbReference type="Proteomes" id="UP000623467">
    <property type="component" value="Unassembled WGS sequence"/>
</dbReference>
<feature type="domain" description="CxC2-like cysteine cluster KDZ transposase-associated" evidence="7">
    <location>
        <begin position="198"/>
        <end position="310"/>
    </location>
</feature>
<evidence type="ECO:0000256" key="2">
    <source>
        <dbReference type="ARBA" id="ARBA00022692"/>
    </source>
</evidence>
<feature type="transmembrane region" description="Helical" evidence="6">
    <location>
        <begin position="968"/>
        <end position="988"/>
    </location>
</feature>
<protein>
    <submittedName>
        <fullName evidence="8">CxC2 domain-containing protein</fullName>
    </submittedName>
</protein>
<feature type="transmembrane region" description="Helical" evidence="6">
    <location>
        <begin position="1009"/>
        <end position="1033"/>
    </location>
</feature>
<feature type="transmembrane region" description="Helical" evidence="6">
    <location>
        <begin position="1039"/>
        <end position="1060"/>
    </location>
</feature>
<dbReference type="PANTHER" id="PTHR23501:SF102">
    <property type="entry name" value="DRUG TRANSPORTER, PUTATIVE (AFU_ORTHOLOGUE AFUA_3G08530)-RELATED"/>
    <property type="match status" value="1"/>
</dbReference>